<organism evidence="1 2">
    <name type="scientific">Limulus polyphemus</name>
    <name type="common">Atlantic horseshoe crab</name>
    <dbReference type="NCBI Taxonomy" id="6850"/>
    <lineage>
        <taxon>Eukaryota</taxon>
        <taxon>Metazoa</taxon>
        <taxon>Ecdysozoa</taxon>
        <taxon>Arthropoda</taxon>
        <taxon>Chelicerata</taxon>
        <taxon>Merostomata</taxon>
        <taxon>Xiphosura</taxon>
        <taxon>Limulidae</taxon>
        <taxon>Limulus</taxon>
    </lineage>
</organism>
<dbReference type="PANTHER" id="PTHR34179:SF1">
    <property type="entry name" value="TUMOR PROTEIN P53-INDUCIBLE PROTEIN 13"/>
    <property type="match status" value="1"/>
</dbReference>
<dbReference type="InterPro" id="IPR021454">
    <property type="entry name" value="DUF3105"/>
</dbReference>
<evidence type="ECO:0000313" key="1">
    <source>
        <dbReference type="Proteomes" id="UP000694941"/>
    </source>
</evidence>
<dbReference type="PANTHER" id="PTHR34179">
    <property type="entry name" value="TUMOR PROTEIN P53-INDUCIBLE PROTEIN 13"/>
    <property type="match status" value="1"/>
</dbReference>
<dbReference type="Pfam" id="PF11303">
    <property type="entry name" value="DUF3105"/>
    <property type="match status" value="1"/>
</dbReference>
<dbReference type="Proteomes" id="UP000694941">
    <property type="component" value="Unplaced"/>
</dbReference>
<sequence>MPKDDNNEEIDDNSILCKRKNPLLFLENVLPVEKCEDVPSNYIPVHLCMKTKIVYNTTIPTHGDHRPLWPVYGDYQYVPPQRWLHTVEHGGVVMLYHPCTHPIIVKQLKSLVTRCIRKHVITPHRLLPLERPLALVAWGCKLLMNHVEKSTVVNFIKTRALHGPEGNYTKEGQYSLGLIDKAEPPLGSDEKDSHLCPGW</sequence>
<keyword evidence="1" id="KW-1185">Reference proteome</keyword>
<accession>A0ABM1T8X0</accession>
<evidence type="ECO:0000313" key="2">
    <source>
        <dbReference type="RefSeq" id="XP_022252326.1"/>
    </source>
</evidence>
<dbReference type="GeneID" id="106468283"/>
<gene>
    <name evidence="2" type="primary">LOC106468283</name>
</gene>
<dbReference type="RefSeq" id="XP_022252326.1">
    <property type="nucleotide sequence ID" value="XM_022396618.1"/>
</dbReference>
<name>A0ABM1T8X0_LIMPO</name>
<proteinExistence type="predicted"/>
<protein>
    <submittedName>
        <fullName evidence="2">Uncharacterized protein LOC106468283</fullName>
    </submittedName>
</protein>
<reference evidence="2" key="1">
    <citation type="submission" date="2025-08" db="UniProtKB">
        <authorList>
            <consortium name="RefSeq"/>
        </authorList>
    </citation>
    <scope>IDENTIFICATION</scope>
    <source>
        <tissue evidence="2">Muscle</tissue>
    </source>
</reference>